<name>A0A198A3Q3_9BACL</name>
<dbReference type="EMBL" id="LYPB01000077">
    <property type="protein sequence ID" value="OAS16109.1"/>
    <property type="molecule type" value="Genomic_DNA"/>
</dbReference>
<dbReference type="SUPFAM" id="SSF55729">
    <property type="entry name" value="Acyl-CoA N-acyltransferases (Nat)"/>
    <property type="match status" value="1"/>
</dbReference>
<evidence type="ECO:0000256" key="3">
    <source>
        <dbReference type="ARBA" id="ARBA00010712"/>
    </source>
</evidence>
<feature type="domain" description="N-acetyltransferase" evidence="10">
    <location>
        <begin position="1"/>
        <end position="140"/>
    </location>
</feature>
<evidence type="ECO:0000313" key="11">
    <source>
        <dbReference type="EMBL" id="OAS16109.1"/>
    </source>
</evidence>
<protein>
    <recommendedName>
        <fullName evidence="5 9">L-2,4-diaminobutyric acid acetyltransferase</fullName>
        <shortName evidence="9">DABA acetyltransferase</shortName>
        <ecNumber evidence="4 9">2.3.1.178</ecNumber>
    </recommendedName>
</protein>
<keyword evidence="12" id="KW-1185">Reference proteome</keyword>
<accession>A0A198A3Q3</accession>
<reference evidence="11 12" key="1">
    <citation type="submission" date="2016-05" db="EMBL/GenBank/DDBJ databases">
        <title>Paenibacillus sp. 1ZS3-15 nov., isolated from the rhizosphere soil.</title>
        <authorList>
            <person name="Zhang X.X."/>
            <person name="Zhang J."/>
        </authorList>
    </citation>
    <scope>NUCLEOTIDE SEQUENCE [LARGE SCALE GENOMIC DNA]</scope>
    <source>
        <strain evidence="11 12">1ZS3-15</strain>
    </source>
</reference>
<dbReference type="InterPro" id="IPR000182">
    <property type="entry name" value="GNAT_dom"/>
</dbReference>
<proteinExistence type="inferred from homology"/>
<gene>
    <name evidence="9" type="primary">ectA</name>
    <name evidence="11" type="ORF">A8708_05370</name>
</gene>
<dbReference type="EC" id="2.3.1.178" evidence="4 9"/>
<dbReference type="CDD" id="cd04301">
    <property type="entry name" value="NAT_SF"/>
    <property type="match status" value="1"/>
</dbReference>
<keyword evidence="7 9" id="KW-0012">Acyltransferase</keyword>
<keyword evidence="6 9" id="KW-0808">Transferase</keyword>
<comment type="pathway">
    <text evidence="2 9">Amine and polyamine biosynthesis; ectoine biosynthesis; L-ectoine from L-aspartate 4-semialdehyde: step 2/3.</text>
</comment>
<comment type="caution">
    <text evidence="11">The sequence shown here is derived from an EMBL/GenBank/DDBJ whole genome shotgun (WGS) entry which is preliminary data.</text>
</comment>
<evidence type="ECO:0000256" key="7">
    <source>
        <dbReference type="ARBA" id="ARBA00023315"/>
    </source>
</evidence>
<comment type="catalytic activity">
    <reaction evidence="8 9">
        <text>L-2,4-diaminobutanoate + acetyl-CoA = (2S)-4-acetamido-2-aminobutanoate + CoA + H(+)</text>
        <dbReference type="Rhea" id="RHEA:16901"/>
        <dbReference type="ChEBI" id="CHEBI:15378"/>
        <dbReference type="ChEBI" id="CHEBI:57287"/>
        <dbReference type="ChEBI" id="CHEBI:57288"/>
        <dbReference type="ChEBI" id="CHEBI:58761"/>
        <dbReference type="ChEBI" id="CHEBI:58929"/>
        <dbReference type="EC" id="2.3.1.178"/>
    </reaction>
</comment>
<evidence type="ECO:0000256" key="9">
    <source>
        <dbReference type="RuleBase" id="RU365045"/>
    </source>
</evidence>
<evidence type="ECO:0000256" key="6">
    <source>
        <dbReference type="ARBA" id="ARBA00022679"/>
    </source>
</evidence>
<dbReference type="OrthoDB" id="2436196at2"/>
<comment type="similarity">
    <text evidence="3 9">Belongs to the acetyltransferase family. EctA subfamily.</text>
</comment>
<dbReference type="Gene3D" id="3.40.630.30">
    <property type="match status" value="1"/>
</dbReference>
<evidence type="ECO:0000256" key="2">
    <source>
        <dbReference type="ARBA" id="ARBA00004978"/>
    </source>
</evidence>
<evidence type="ECO:0000256" key="1">
    <source>
        <dbReference type="ARBA" id="ARBA00003741"/>
    </source>
</evidence>
<dbReference type="Pfam" id="PF00583">
    <property type="entry name" value="Acetyltransf_1"/>
    <property type="match status" value="1"/>
</dbReference>
<evidence type="ECO:0000256" key="5">
    <source>
        <dbReference type="ARBA" id="ARBA00017935"/>
    </source>
</evidence>
<dbReference type="UniPathway" id="UPA00067">
    <property type="reaction ID" value="UER00122"/>
</dbReference>
<dbReference type="Proteomes" id="UP000078454">
    <property type="component" value="Unassembled WGS sequence"/>
</dbReference>
<evidence type="ECO:0000313" key="12">
    <source>
        <dbReference type="Proteomes" id="UP000078454"/>
    </source>
</evidence>
<dbReference type="InterPro" id="IPR016181">
    <property type="entry name" value="Acyl_CoA_acyltransferase"/>
</dbReference>
<dbReference type="InterPro" id="IPR012772">
    <property type="entry name" value="Ectoine_EctA"/>
</dbReference>
<evidence type="ECO:0000259" key="10">
    <source>
        <dbReference type="PROSITE" id="PS51186"/>
    </source>
</evidence>
<dbReference type="AlphaFoldDB" id="A0A198A3Q3"/>
<dbReference type="GO" id="GO:0019491">
    <property type="term" value="P:ectoine biosynthetic process"/>
    <property type="evidence" value="ECO:0007669"/>
    <property type="project" value="UniProtKB-UniPathway"/>
</dbReference>
<dbReference type="NCBIfam" id="TIGR02406">
    <property type="entry name" value="ectoine_EctA"/>
    <property type="match status" value="1"/>
</dbReference>
<dbReference type="GO" id="GO:0033816">
    <property type="term" value="F:diaminobutyrate acetyltransferase activity"/>
    <property type="evidence" value="ECO:0007669"/>
    <property type="project" value="UniProtKB-EC"/>
</dbReference>
<evidence type="ECO:0000256" key="8">
    <source>
        <dbReference type="ARBA" id="ARBA00048924"/>
    </source>
</evidence>
<sequence>MWQRVKDSQKLDVNSTYCYIMLSEYFTDTCLVAEIDKEIVGFVTSLIRPSNPEVLFVWQIAVSTEYQGKGIAYSLLRDLITGASCTQVRYIETTISPNNAASNRLFRKFAVEIDAPLLESEGFSSHLFPGDIHEDERLIQIGPINHKFGGINS</sequence>
<organism evidence="11 12">
    <name type="scientific">Paenibacillus oryzisoli</name>
    <dbReference type="NCBI Taxonomy" id="1850517"/>
    <lineage>
        <taxon>Bacteria</taxon>
        <taxon>Bacillati</taxon>
        <taxon>Bacillota</taxon>
        <taxon>Bacilli</taxon>
        <taxon>Bacillales</taxon>
        <taxon>Paenibacillaceae</taxon>
        <taxon>Paenibacillus</taxon>
    </lineage>
</organism>
<dbReference type="STRING" id="1850517.A8708_05370"/>
<dbReference type="PROSITE" id="PS51186">
    <property type="entry name" value="GNAT"/>
    <property type="match status" value="1"/>
</dbReference>
<evidence type="ECO:0000256" key="4">
    <source>
        <dbReference type="ARBA" id="ARBA00012355"/>
    </source>
</evidence>
<comment type="function">
    <text evidence="1 9">Catalyzes the acetylation of L-2,4-diaminobutyrate (DABA) to gamma-N-acetyl-alpha,gamma-diaminobutyric acid (ADABA) with acetyl coenzyme A.</text>
</comment>